<organism evidence="8 9">
    <name type="scientific">Serpens gallinarum</name>
    <dbReference type="NCBI Taxonomy" id="2763075"/>
    <lineage>
        <taxon>Bacteria</taxon>
        <taxon>Pseudomonadati</taxon>
        <taxon>Pseudomonadota</taxon>
        <taxon>Gammaproteobacteria</taxon>
        <taxon>Pseudomonadales</taxon>
        <taxon>Pseudomonadaceae</taxon>
        <taxon>Pseudomonas</taxon>
    </lineage>
</organism>
<dbReference type="InterPro" id="IPR011767">
    <property type="entry name" value="GLR_AS"/>
</dbReference>
<proteinExistence type="inferred from homology"/>
<dbReference type="PANTHER" id="PTHR45694">
    <property type="entry name" value="GLUTAREDOXIN 2"/>
    <property type="match status" value="1"/>
</dbReference>
<dbReference type="Pfam" id="PF00462">
    <property type="entry name" value="Glutaredoxin"/>
    <property type="match status" value="1"/>
</dbReference>
<evidence type="ECO:0000256" key="6">
    <source>
        <dbReference type="RuleBase" id="RU364065"/>
    </source>
</evidence>
<accession>A0ABR8TJ81</accession>
<evidence type="ECO:0000256" key="4">
    <source>
        <dbReference type="ARBA" id="ARBA00023157"/>
    </source>
</evidence>
<comment type="caution">
    <text evidence="8">The sequence shown here is derived from an EMBL/GenBank/DDBJ whole genome shotgun (WGS) entry which is preliminary data.</text>
</comment>
<dbReference type="PROSITE" id="PS51354">
    <property type="entry name" value="GLUTAREDOXIN_2"/>
    <property type="match status" value="1"/>
</dbReference>
<evidence type="ECO:0000259" key="7">
    <source>
        <dbReference type="Pfam" id="PF00462"/>
    </source>
</evidence>
<evidence type="ECO:0000256" key="3">
    <source>
        <dbReference type="ARBA" id="ARBA00022982"/>
    </source>
</evidence>
<keyword evidence="4" id="KW-1015">Disulfide bond</keyword>
<dbReference type="InterPro" id="IPR011900">
    <property type="entry name" value="GRX_bact"/>
</dbReference>
<dbReference type="Gene3D" id="3.40.30.10">
    <property type="entry name" value="Glutaredoxin"/>
    <property type="match status" value="1"/>
</dbReference>
<evidence type="ECO:0000256" key="2">
    <source>
        <dbReference type="ARBA" id="ARBA00022448"/>
    </source>
</evidence>
<dbReference type="PRINTS" id="PR00160">
    <property type="entry name" value="GLUTAREDOXIN"/>
</dbReference>
<evidence type="ECO:0000256" key="5">
    <source>
        <dbReference type="ARBA" id="ARBA00023284"/>
    </source>
</evidence>
<evidence type="ECO:0000313" key="9">
    <source>
        <dbReference type="Proteomes" id="UP000611945"/>
    </source>
</evidence>
<dbReference type="EMBL" id="JACSQG010000001">
    <property type="protein sequence ID" value="MBD7975821.1"/>
    <property type="molecule type" value="Genomic_DNA"/>
</dbReference>
<reference evidence="8 9" key="1">
    <citation type="submission" date="2020-08" db="EMBL/GenBank/DDBJ databases">
        <title>A Genomic Blueprint of the Chicken Gut Microbiome.</title>
        <authorList>
            <person name="Gilroy R."/>
            <person name="Ravi A."/>
            <person name="Getino M."/>
            <person name="Pursley I."/>
            <person name="Horton D.L."/>
            <person name="Alikhan N.-F."/>
            <person name="Baker D."/>
            <person name="Gharbi K."/>
            <person name="Hall N."/>
            <person name="Watson M."/>
            <person name="Adriaenssens E.M."/>
            <person name="Foster-Nyarko E."/>
            <person name="Jarju S."/>
            <person name="Secka A."/>
            <person name="Antonio M."/>
            <person name="Oren A."/>
            <person name="Chaudhuri R."/>
            <person name="La Ragione R.M."/>
            <person name="Hildebrand F."/>
            <person name="Pallen M.J."/>
        </authorList>
    </citation>
    <scope>NUCLEOTIDE SEQUENCE [LARGE SCALE GENOMIC DNA]</scope>
    <source>
        <strain evidence="8 9">Sa2CUA2</strain>
    </source>
</reference>
<dbReference type="InterPro" id="IPR002109">
    <property type="entry name" value="Glutaredoxin"/>
</dbReference>
<gene>
    <name evidence="8" type="primary">grxC</name>
    <name evidence="8" type="ORF">H9642_01310</name>
</gene>
<dbReference type="CDD" id="cd03418">
    <property type="entry name" value="GRX_GRXb_1_3_like"/>
    <property type="match status" value="1"/>
</dbReference>
<protein>
    <recommendedName>
        <fullName evidence="6">Glutaredoxin</fullName>
    </recommendedName>
</protein>
<keyword evidence="2 6" id="KW-0813">Transport</keyword>
<comment type="function">
    <text evidence="6">Has a glutathione-disulfide oxidoreductase activity in the presence of NADPH and glutathione reductase. Reduces low molecular weight disulfides and proteins.</text>
</comment>
<feature type="domain" description="Glutaredoxin" evidence="7">
    <location>
        <begin position="4"/>
        <end position="63"/>
    </location>
</feature>
<dbReference type="RefSeq" id="WP_251834608.1">
    <property type="nucleotide sequence ID" value="NZ_JACSQG010000001.1"/>
</dbReference>
<dbReference type="SUPFAM" id="SSF52833">
    <property type="entry name" value="Thioredoxin-like"/>
    <property type="match status" value="1"/>
</dbReference>
<sequence length="84" mass="9355">MAHVLIYTSAWCPYCIRAKQLLDHKGVVYEEIAVDGQPAVRAEMRDKAGRTSVPQIWIGERHVGGCDDLYALERAGKLDALLQS</sequence>
<dbReference type="InterPro" id="IPR036249">
    <property type="entry name" value="Thioredoxin-like_sf"/>
</dbReference>
<dbReference type="NCBIfam" id="TIGR02181">
    <property type="entry name" value="GRX_bact"/>
    <property type="match status" value="1"/>
</dbReference>
<name>A0ABR8TJ81_9PSED</name>
<evidence type="ECO:0000313" key="8">
    <source>
        <dbReference type="EMBL" id="MBD7975821.1"/>
    </source>
</evidence>
<dbReference type="InterPro" id="IPR014025">
    <property type="entry name" value="Glutaredoxin_subgr"/>
</dbReference>
<keyword evidence="9" id="KW-1185">Reference proteome</keyword>
<keyword evidence="3 6" id="KW-0249">Electron transport</keyword>
<dbReference type="PANTHER" id="PTHR45694:SF18">
    <property type="entry name" value="GLUTAREDOXIN-1-RELATED"/>
    <property type="match status" value="1"/>
</dbReference>
<comment type="similarity">
    <text evidence="1 6">Belongs to the glutaredoxin family.</text>
</comment>
<evidence type="ECO:0000256" key="1">
    <source>
        <dbReference type="ARBA" id="ARBA00007787"/>
    </source>
</evidence>
<dbReference type="PROSITE" id="PS00195">
    <property type="entry name" value="GLUTAREDOXIN_1"/>
    <property type="match status" value="1"/>
</dbReference>
<keyword evidence="5 6" id="KW-0676">Redox-active center</keyword>
<keyword evidence="6" id="KW-0963">Cytoplasm</keyword>
<dbReference type="Proteomes" id="UP000611945">
    <property type="component" value="Unassembled WGS sequence"/>
</dbReference>